<dbReference type="PRINTS" id="PR00332">
    <property type="entry name" value="HISTRIAD"/>
</dbReference>
<sequence>MPDCLFCKIANKEIPVKLEYENDQVVAFNDINPQAPVHILIIPKAHIEKVSDFDLKHRDLITEFVLVANEIAKKKGILNSGYRMVFNCNKDAGQAVFHVHLHLLGGRQMSWPPG</sequence>
<dbReference type="PANTHER" id="PTHR23089">
    <property type="entry name" value="HISTIDINE TRIAD HIT PROTEIN"/>
    <property type="match status" value="1"/>
</dbReference>
<protein>
    <submittedName>
        <fullName evidence="5">Histidine triad nucleotide-binding protein</fullName>
    </submittedName>
</protein>
<dbReference type="AlphaFoldDB" id="A0A2J0LG35"/>
<evidence type="ECO:0000256" key="2">
    <source>
        <dbReference type="PIRSR" id="PIRSR601310-3"/>
    </source>
</evidence>
<accession>A0A2J0LG35</accession>
<feature type="domain" description="HIT" evidence="4">
    <location>
        <begin position="5"/>
        <end position="114"/>
    </location>
</feature>
<evidence type="ECO:0000313" key="5">
    <source>
        <dbReference type="EMBL" id="PIW66812.1"/>
    </source>
</evidence>
<evidence type="ECO:0000256" key="1">
    <source>
        <dbReference type="PIRSR" id="PIRSR601310-1"/>
    </source>
</evidence>
<dbReference type="SUPFAM" id="SSF54197">
    <property type="entry name" value="HIT-like"/>
    <property type="match status" value="1"/>
</dbReference>
<dbReference type="InterPro" id="IPR036265">
    <property type="entry name" value="HIT-like_sf"/>
</dbReference>
<dbReference type="GO" id="GO:0003824">
    <property type="term" value="F:catalytic activity"/>
    <property type="evidence" value="ECO:0007669"/>
    <property type="project" value="InterPro"/>
</dbReference>
<gene>
    <name evidence="5" type="ORF">COW11_01245</name>
</gene>
<name>A0A2J0LG35_9BACT</name>
<dbReference type="EMBL" id="PFGP01000027">
    <property type="protein sequence ID" value="PIW66812.1"/>
    <property type="molecule type" value="Genomic_DNA"/>
</dbReference>
<dbReference type="PROSITE" id="PS51084">
    <property type="entry name" value="HIT_2"/>
    <property type="match status" value="1"/>
</dbReference>
<evidence type="ECO:0000259" key="4">
    <source>
        <dbReference type="PROSITE" id="PS51084"/>
    </source>
</evidence>
<dbReference type="InterPro" id="IPR019808">
    <property type="entry name" value="Histidine_triad_CS"/>
</dbReference>
<comment type="caution">
    <text evidence="5">The sequence shown here is derived from an EMBL/GenBank/DDBJ whole genome shotgun (WGS) entry which is preliminary data.</text>
</comment>
<dbReference type="InterPro" id="IPR011146">
    <property type="entry name" value="HIT-like"/>
</dbReference>
<evidence type="ECO:0000256" key="3">
    <source>
        <dbReference type="PROSITE-ProRule" id="PRU00464"/>
    </source>
</evidence>
<dbReference type="Proteomes" id="UP000231267">
    <property type="component" value="Unassembled WGS sequence"/>
</dbReference>
<feature type="short sequence motif" description="Histidine triad motif" evidence="2 3">
    <location>
        <begin position="98"/>
        <end position="102"/>
    </location>
</feature>
<evidence type="ECO:0000313" key="6">
    <source>
        <dbReference type="Proteomes" id="UP000231267"/>
    </source>
</evidence>
<proteinExistence type="predicted"/>
<dbReference type="Pfam" id="PF01230">
    <property type="entry name" value="HIT"/>
    <property type="match status" value="1"/>
</dbReference>
<organism evidence="5 6">
    <name type="scientific">Candidatus Taenaricola geysiri</name>
    <dbReference type="NCBI Taxonomy" id="1974752"/>
    <lineage>
        <taxon>Bacteria</taxon>
        <taxon>Pseudomonadati</taxon>
        <taxon>Candidatus Omnitrophota</taxon>
        <taxon>Candidatus Taenaricola</taxon>
    </lineage>
</organism>
<dbReference type="PROSITE" id="PS00892">
    <property type="entry name" value="HIT_1"/>
    <property type="match status" value="1"/>
</dbReference>
<reference evidence="5 6" key="1">
    <citation type="submission" date="2017-09" db="EMBL/GenBank/DDBJ databases">
        <title>Depth-based differentiation of microbial function through sediment-hosted aquifers and enrichment of novel symbionts in the deep terrestrial subsurface.</title>
        <authorList>
            <person name="Probst A.J."/>
            <person name="Ladd B."/>
            <person name="Jarett J.K."/>
            <person name="Geller-Mcgrath D.E."/>
            <person name="Sieber C.M."/>
            <person name="Emerson J.B."/>
            <person name="Anantharaman K."/>
            <person name="Thomas B.C."/>
            <person name="Malmstrom R."/>
            <person name="Stieglmeier M."/>
            <person name="Klingl A."/>
            <person name="Woyke T."/>
            <person name="Ryan C.M."/>
            <person name="Banfield J.F."/>
        </authorList>
    </citation>
    <scope>NUCLEOTIDE SEQUENCE [LARGE SCALE GENOMIC DNA]</scope>
    <source>
        <strain evidence="5">CG12_big_fil_rev_8_21_14_0_65_43_15</strain>
    </source>
</reference>
<dbReference type="Gene3D" id="3.30.428.10">
    <property type="entry name" value="HIT-like"/>
    <property type="match status" value="1"/>
</dbReference>
<dbReference type="CDD" id="cd01276">
    <property type="entry name" value="PKCI_related"/>
    <property type="match status" value="1"/>
</dbReference>
<dbReference type="InterPro" id="IPR001310">
    <property type="entry name" value="Histidine_triad_HIT"/>
</dbReference>
<feature type="active site" description="Tele-AMP-histidine intermediate" evidence="1">
    <location>
        <position position="100"/>
    </location>
</feature>